<sequence>MALLNAALFAACLCLASAQVIPRNPAVVAPEPYDPHPQYSYSYAVQDPVTGDTKQQQESRDGDVVQGSYSLVEADGSLRTVEYTADPVNGFNAVVSNSATGIVSAPVKSAAPAPVIAAKAAPVYAPAPVYPAVPKVAAPVYKAAPYKAAYPAAAYPYSAHPYNAAYAYGATPYAAPAYSYGAAPAAAYPYSAYPYSAGYSGYPKYAY</sequence>
<keyword evidence="3" id="KW-0732">Signal</keyword>
<dbReference type="Proteomes" id="UP000291343">
    <property type="component" value="Unassembled WGS sequence"/>
</dbReference>
<dbReference type="PANTHER" id="PTHR12236:SF86">
    <property type="entry name" value="CCP84AC-RELATED"/>
    <property type="match status" value="1"/>
</dbReference>
<evidence type="ECO:0008006" key="6">
    <source>
        <dbReference type="Google" id="ProtNLM"/>
    </source>
</evidence>
<dbReference type="InterPro" id="IPR000618">
    <property type="entry name" value="Insect_cuticle"/>
</dbReference>
<dbReference type="AlphaFoldDB" id="A0A482WF45"/>
<comment type="caution">
    <text evidence="4">The sequence shown here is derived from an EMBL/GenBank/DDBJ whole genome shotgun (WGS) entry which is preliminary data.</text>
</comment>
<dbReference type="PROSITE" id="PS51155">
    <property type="entry name" value="CHIT_BIND_RR_2"/>
    <property type="match status" value="1"/>
</dbReference>
<feature type="signal peptide" evidence="3">
    <location>
        <begin position="1"/>
        <end position="18"/>
    </location>
</feature>
<accession>A0A482WF45</accession>
<dbReference type="PANTHER" id="PTHR12236">
    <property type="entry name" value="STRUCTURAL CONTITUENT OF CUTICLE"/>
    <property type="match status" value="1"/>
</dbReference>
<keyword evidence="5" id="KW-1185">Reference proteome</keyword>
<name>A0A482WF45_LAOST</name>
<feature type="chain" id="PRO_5019796280" description="Cuticle protein" evidence="3">
    <location>
        <begin position="19"/>
        <end position="207"/>
    </location>
</feature>
<protein>
    <recommendedName>
        <fullName evidence="6">Cuticle protein</fullName>
    </recommendedName>
</protein>
<dbReference type="InterPro" id="IPR031311">
    <property type="entry name" value="CHIT_BIND_RR_consensus"/>
</dbReference>
<evidence type="ECO:0000256" key="1">
    <source>
        <dbReference type="ARBA" id="ARBA00022460"/>
    </source>
</evidence>
<dbReference type="FunCoup" id="A0A482WF45">
    <property type="interactions" value="22"/>
</dbReference>
<dbReference type="Pfam" id="PF00379">
    <property type="entry name" value="Chitin_bind_4"/>
    <property type="match status" value="1"/>
</dbReference>
<organism evidence="4 5">
    <name type="scientific">Laodelphax striatellus</name>
    <name type="common">Small brown planthopper</name>
    <name type="synonym">Delphax striatella</name>
    <dbReference type="NCBI Taxonomy" id="195883"/>
    <lineage>
        <taxon>Eukaryota</taxon>
        <taxon>Metazoa</taxon>
        <taxon>Ecdysozoa</taxon>
        <taxon>Arthropoda</taxon>
        <taxon>Hexapoda</taxon>
        <taxon>Insecta</taxon>
        <taxon>Pterygota</taxon>
        <taxon>Neoptera</taxon>
        <taxon>Paraneoptera</taxon>
        <taxon>Hemiptera</taxon>
        <taxon>Auchenorrhyncha</taxon>
        <taxon>Fulgoroidea</taxon>
        <taxon>Delphacidae</taxon>
        <taxon>Criomorphinae</taxon>
        <taxon>Laodelphax</taxon>
    </lineage>
</organism>
<dbReference type="InParanoid" id="A0A482WF45"/>
<dbReference type="GO" id="GO:0042302">
    <property type="term" value="F:structural constituent of cuticle"/>
    <property type="evidence" value="ECO:0007669"/>
    <property type="project" value="UniProtKB-UniRule"/>
</dbReference>
<dbReference type="OrthoDB" id="10071059at2759"/>
<dbReference type="GO" id="GO:0005615">
    <property type="term" value="C:extracellular space"/>
    <property type="evidence" value="ECO:0007669"/>
    <property type="project" value="TreeGrafter"/>
</dbReference>
<gene>
    <name evidence="4" type="ORF">LSTR_LSTR013882</name>
</gene>
<dbReference type="PRINTS" id="PR00947">
    <property type="entry name" value="CUTICLE"/>
</dbReference>
<keyword evidence="1 2" id="KW-0193">Cuticle</keyword>
<dbReference type="PROSITE" id="PS00233">
    <property type="entry name" value="CHIT_BIND_RR_1"/>
    <property type="match status" value="1"/>
</dbReference>
<proteinExistence type="predicted"/>
<dbReference type="EMBL" id="QKKF02037570">
    <property type="protein sequence ID" value="RZF32078.1"/>
    <property type="molecule type" value="Genomic_DNA"/>
</dbReference>
<dbReference type="GO" id="GO:0031012">
    <property type="term" value="C:extracellular matrix"/>
    <property type="evidence" value="ECO:0007669"/>
    <property type="project" value="TreeGrafter"/>
</dbReference>
<reference evidence="4 5" key="1">
    <citation type="journal article" date="2017" name="Gigascience">
        <title>Genome sequence of the small brown planthopper, Laodelphax striatellus.</title>
        <authorList>
            <person name="Zhu J."/>
            <person name="Jiang F."/>
            <person name="Wang X."/>
            <person name="Yang P."/>
            <person name="Bao Y."/>
            <person name="Zhao W."/>
            <person name="Wang W."/>
            <person name="Lu H."/>
            <person name="Wang Q."/>
            <person name="Cui N."/>
            <person name="Li J."/>
            <person name="Chen X."/>
            <person name="Luo L."/>
            <person name="Yu J."/>
            <person name="Kang L."/>
            <person name="Cui F."/>
        </authorList>
    </citation>
    <scope>NUCLEOTIDE SEQUENCE [LARGE SCALE GENOMIC DNA]</scope>
    <source>
        <strain evidence="4">Lst14</strain>
    </source>
</reference>
<dbReference type="InterPro" id="IPR051217">
    <property type="entry name" value="Insect_Cuticle_Struc_Prot"/>
</dbReference>
<evidence type="ECO:0000256" key="3">
    <source>
        <dbReference type="SAM" id="SignalP"/>
    </source>
</evidence>
<evidence type="ECO:0000313" key="5">
    <source>
        <dbReference type="Proteomes" id="UP000291343"/>
    </source>
</evidence>
<evidence type="ECO:0000256" key="2">
    <source>
        <dbReference type="PROSITE-ProRule" id="PRU00497"/>
    </source>
</evidence>
<evidence type="ECO:0000313" key="4">
    <source>
        <dbReference type="EMBL" id="RZF32078.1"/>
    </source>
</evidence>